<feature type="non-terminal residue" evidence="2">
    <location>
        <position position="277"/>
    </location>
</feature>
<gene>
    <name evidence="2" type="ORF">ROZALSC1DRAFT_31593</name>
</gene>
<name>A0A4P9YBG0_ROZAC</name>
<dbReference type="Proteomes" id="UP000281549">
    <property type="component" value="Unassembled WGS sequence"/>
</dbReference>
<feature type="compositionally biased region" description="Acidic residues" evidence="1">
    <location>
        <begin position="200"/>
        <end position="222"/>
    </location>
</feature>
<evidence type="ECO:0000313" key="2">
    <source>
        <dbReference type="EMBL" id="RKP16488.1"/>
    </source>
</evidence>
<feature type="compositionally biased region" description="Acidic residues" evidence="1">
    <location>
        <begin position="256"/>
        <end position="270"/>
    </location>
</feature>
<proteinExistence type="predicted"/>
<dbReference type="AlphaFoldDB" id="A0A4P9YBG0"/>
<evidence type="ECO:0000256" key="1">
    <source>
        <dbReference type="SAM" id="MobiDB-lite"/>
    </source>
</evidence>
<feature type="compositionally biased region" description="Basic and acidic residues" evidence="1">
    <location>
        <begin position="99"/>
        <end position="127"/>
    </location>
</feature>
<feature type="region of interest" description="Disordered" evidence="1">
    <location>
        <begin position="99"/>
        <end position="166"/>
    </location>
</feature>
<sequence length="277" mass="32685">MSLLSKRQLANLKRIGKSYNIEDQINEEMIKTDADGIPNIDSFWDAFDQKNPRKSILHVVRTPKQKAFTFEEYESEESSVEESDKENINEHINEIVEEEDRRSVKKRESGFRRSEQIEEGDRPEDWIPKPMPVRIRHSNIPEKVDEEDKESEVIDNRESETIEKNAKERKSLGKIEKLKNEFDNLINNEIKFDENQDNNFDSEVEDETEEEQVEERMDDDQVVMDHMDEQMSEQMNEPIDQMDRVSENLNESFNDTNDEPLNDSIDDNTLDDSLPPE</sequence>
<evidence type="ECO:0000313" key="3">
    <source>
        <dbReference type="Proteomes" id="UP000281549"/>
    </source>
</evidence>
<dbReference type="EMBL" id="ML006493">
    <property type="protein sequence ID" value="RKP16488.1"/>
    <property type="molecule type" value="Genomic_DNA"/>
</dbReference>
<protein>
    <submittedName>
        <fullName evidence="2">Uncharacterized protein</fullName>
    </submittedName>
</protein>
<organism evidence="2 3">
    <name type="scientific">Rozella allomycis (strain CSF55)</name>
    <dbReference type="NCBI Taxonomy" id="988480"/>
    <lineage>
        <taxon>Eukaryota</taxon>
        <taxon>Fungi</taxon>
        <taxon>Fungi incertae sedis</taxon>
        <taxon>Cryptomycota</taxon>
        <taxon>Cryptomycota incertae sedis</taxon>
        <taxon>Rozella</taxon>
    </lineage>
</organism>
<feature type="region of interest" description="Disordered" evidence="1">
    <location>
        <begin position="189"/>
        <end position="277"/>
    </location>
</feature>
<reference evidence="3" key="1">
    <citation type="journal article" date="2018" name="Nat. Microbiol.">
        <title>Leveraging single-cell genomics to expand the fungal tree of life.</title>
        <authorList>
            <person name="Ahrendt S.R."/>
            <person name="Quandt C.A."/>
            <person name="Ciobanu D."/>
            <person name="Clum A."/>
            <person name="Salamov A."/>
            <person name="Andreopoulos B."/>
            <person name="Cheng J.F."/>
            <person name="Woyke T."/>
            <person name="Pelin A."/>
            <person name="Henrissat B."/>
            <person name="Reynolds N.K."/>
            <person name="Benny G.L."/>
            <person name="Smith M.E."/>
            <person name="James T.Y."/>
            <person name="Grigoriev I.V."/>
        </authorList>
    </citation>
    <scope>NUCLEOTIDE SEQUENCE [LARGE SCALE GENOMIC DNA]</scope>
    <source>
        <strain evidence="3">CSF55</strain>
    </source>
</reference>
<accession>A0A4P9YBG0</accession>
<feature type="compositionally biased region" description="Basic and acidic residues" evidence="1">
    <location>
        <begin position="151"/>
        <end position="166"/>
    </location>
</feature>